<dbReference type="NCBIfam" id="TIGR04269">
    <property type="entry name" value="SAM_SPASM_FxsB"/>
    <property type="match status" value="1"/>
</dbReference>
<dbReference type="PANTHER" id="PTHR43273">
    <property type="entry name" value="ANAEROBIC SULFATASE-MATURATING ENZYME HOMOLOG ASLB-RELATED"/>
    <property type="match status" value="1"/>
</dbReference>
<keyword evidence="1" id="KW-0949">S-adenosyl-L-methionine</keyword>
<evidence type="ECO:0000256" key="3">
    <source>
        <dbReference type="ARBA" id="ARBA00023004"/>
    </source>
</evidence>
<evidence type="ECO:0000256" key="1">
    <source>
        <dbReference type="ARBA" id="ARBA00022691"/>
    </source>
</evidence>
<proteinExistence type="predicted"/>
<keyword evidence="4" id="KW-0411">Iron-sulfur</keyword>
<gene>
    <name evidence="6" type="ORF">AB5J55_12390</name>
</gene>
<dbReference type="SFLD" id="SFLDS00029">
    <property type="entry name" value="Radical_SAM"/>
    <property type="match status" value="1"/>
</dbReference>
<accession>A0AB39MX63</accession>
<dbReference type="SFLD" id="SFLDG01386">
    <property type="entry name" value="main_SPASM_domain-containing"/>
    <property type="match status" value="1"/>
</dbReference>
<sequence>MTIRPFRQFVMKVHSRCDLACDHCYVYRHADQSWRRRPRVMAPRIVRATAERIAEHARAHRLQRVTVVLHGGEPLLAGPERLAALARELRRSLDGIAVLDLRMQTNGLLLDDEFCALLVRERIHVGVSLDGDRASHDRHRVRADGSGSYDDTVRALRLLGQTAHRPAFAGLLCTVDVRNDPEAVYGALADVRPPRVDFLLPHANWDHPPARPQGTTDYADWLITAYERWNRDDRPFSIRVFESVEAAVMGEPGFTEALGLGSPDLLVIETDGAIEQADWLKTVAEGAPETGYHVLVNSFDEAARHPGFQARSLGLDGLADQCRACPVVSICGGGLYGHRHRSGTGFVNPSVYCADLIKLIQHIQSTTPTTQSLAVPPADIGALTAGGAPEHAAVLRLSKTQLDLRRSMLAYLNQAGVGSEETWQALLDLDGPDLDLVLADPAVHSWAVAACSADTSGQAVPDTEFLAGIALAAALRSGQRLKLTVPMSTPGILTLPSVGRLRMLPNGVSISSGKGIRVGTDDGRVWRADGGGAIWEPVQNLSAGGFDVSLESNTLRPTAARSPADLAARWRRPLEAAWEALSHQHPYQAAALAAGVRTLVLLDREPPQNASRPPFGALALAPPGTTQDLVLALLREWQYAKFAALRDLHDLGGAGQETALREAYAHLAVARVWHTRPGPTARGLAATWGKRSLAALDAFASETDAAPAATGLRLATEIRAAADSLIAAP</sequence>
<dbReference type="RefSeq" id="WP_369270723.1">
    <property type="nucleotide sequence ID" value="NZ_CP163432.1"/>
</dbReference>
<dbReference type="InterPro" id="IPR023867">
    <property type="entry name" value="Sulphatase_maturase_rSAM"/>
</dbReference>
<dbReference type="Pfam" id="PF04055">
    <property type="entry name" value="Radical_SAM"/>
    <property type="match status" value="1"/>
</dbReference>
<dbReference type="SUPFAM" id="SSF102114">
    <property type="entry name" value="Radical SAM enzymes"/>
    <property type="match status" value="1"/>
</dbReference>
<dbReference type="GO" id="GO:0051536">
    <property type="term" value="F:iron-sulfur cluster binding"/>
    <property type="evidence" value="ECO:0007669"/>
    <property type="project" value="UniProtKB-KW"/>
</dbReference>
<dbReference type="SFLD" id="SFLDG01072">
    <property type="entry name" value="dehydrogenase_like"/>
    <property type="match status" value="1"/>
</dbReference>
<dbReference type="Gene3D" id="3.20.20.70">
    <property type="entry name" value="Aldolase class I"/>
    <property type="match status" value="1"/>
</dbReference>
<evidence type="ECO:0000259" key="5">
    <source>
        <dbReference type="PROSITE" id="PS51918"/>
    </source>
</evidence>
<keyword evidence="2" id="KW-0479">Metal-binding</keyword>
<feature type="domain" description="Radical SAM core" evidence="5">
    <location>
        <begin position="3"/>
        <end position="239"/>
    </location>
</feature>
<evidence type="ECO:0000256" key="2">
    <source>
        <dbReference type="ARBA" id="ARBA00022723"/>
    </source>
</evidence>
<dbReference type="PANTHER" id="PTHR43273:SF8">
    <property type="entry name" value="RADICAL SAM DOMAIN PROTEIN"/>
    <property type="match status" value="1"/>
</dbReference>
<name>A0AB39MX63_9ACTN</name>
<dbReference type="InterPro" id="IPR013785">
    <property type="entry name" value="Aldolase_TIM"/>
</dbReference>
<evidence type="ECO:0000313" key="6">
    <source>
        <dbReference type="EMBL" id="XDQ10402.1"/>
    </source>
</evidence>
<dbReference type="SFLD" id="SFLDG01067">
    <property type="entry name" value="SPASM/twitch_domain_containing"/>
    <property type="match status" value="1"/>
</dbReference>
<organism evidence="6">
    <name type="scientific">Streptomyces sp. R11</name>
    <dbReference type="NCBI Taxonomy" id="3238625"/>
    <lineage>
        <taxon>Bacteria</taxon>
        <taxon>Bacillati</taxon>
        <taxon>Actinomycetota</taxon>
        <taxon>Actinomycetes</taxon>
        <taxon>Kitasatosporales</taxon>
        <taxon>Streptomycetaceae</taxon>
        <taxon>Streptomyces</taxon>
    </lineage>
</organism>
<dbReference type="GO" id="GO:0016491">
    <property type="term" value="F:oxidoreductase activity"/>
    <property type="evidence" value="ECO:0007669"/>
    <property type="project" value="InterPro"/>
</dbReference>
<dbReference type="InterPro" id="IPR007197">
    <property type="entry name" value="rSAM"/>
</dbReference>
<protein>
    <submittedName>
        <fullName evidence="6">FxsB family cyclophane-forming radical SAM/SPASM peptide maturase</fullName>
    </submittedName>
</protein>
<dbReference type="InterPro" id="IPR026335">
    <property type="entry name" value="rSAM_SPASM_FxsB"/>
</dbReference>
<keyword evidence="3" id="KW-0408">Iron</keyword>
<reference evidence="6" key="1">
    <citation type="submission" date="2024-07" db="EMBL/GenBank/DDBJ databases">
        <authorList>
            <person name="Yu S.T."/>
        </authorList>
    </citation>
    <scope>NUCLEOTIDE SEQUENCE</scope>
    <source>
        <strain evidence="6">R11</strain>
    </source>
</reference>
<dbReference type="GO" id="GO:0046872">
    <property type="term" value="F:metal ion binding"/>
    <property type="evidence" value="ECO:0007669"/>
    <property type="project" value="UniProtKB-KW"/>
</dbReference>
<dbReference type="PROSITE" id="PS51918">
    <property type="entry name" value="RADICAL_SAM"/>
    <property type="match status" value="1"/>
</dbReference>
<dbReference type="CDD" id="cd01335">
    <property type="entry name" value="Radical_SAM"/>
    <property type="match status" value="1"/>
</dbReference>
<dbReference type="EMBL" id="CP163432">
    <property type="protein sequence ID" value="XDQ10402.1"/>
    <property type="molecule type" value="Genomic_DNA"/>
</dbReference>
<evidence type="ECO:0000256" key="4">
    <source>
        <dbReference type="ARBA" id="ARBA00023014"/>
    </source>
</evidence>
<dbReference type="InterPro" id="IPR058240">
    <property type="entry name" value="rSAM_sf"/>
</dbReference>
<dbReference type="AlphaFoldDB" id="A0AB39MX63"/>